<evidence type="ECO:0000313" key="2">
    <source>
        <dbReference type="Proteomes" id="UP000002971"/>
    </source>
</evidence>
<accession>F7QYH9</accession>
<sequence length="34" mass="4027">MLLAYANSIGFLIFYFRLSKTILLNKFMCLNRNP</sequence>
<protein>
    <submittedName>
        <fullName evidence="1">Uncharacterized protein</fullName>
    </submittedName>
</protein>
<name>F7QYH9_9LACO</name>
<evidence type="ECO:0000313" key="1">
    <source>
        <dbReference type="EMBL" id="EGM53332.1"/>
    </source>
</evidence>
<dbReference type="EMBL" id="AFOJ01000002">
    <property type="protein sequence ID" value="EGM53332.1"/>
    <property type="molecule type" value="Genomic_DNA"/>
</dbReference>
<reference evidence="1 2" key="1">
    <citation type="journal article" date="2011" name="J. Bacteriol.">
        <title>Genome Sequence of Lactobacillus ruminis SPM0211, Isolated from a Fecal Sample from a Healthy Korean.</title>
        <authorList>
            <person name="Lee S."/>
            <person name="Cho Y.J."/>
            <person name="Lee A.H."/>
            <person name="Chun J."/>
            <person name="Ha N.J."/>
            <person name="Ko G."/>
        </authorList>
    </citation>
    <scope>NUCLEOTIDE SEQUENCE [LARGE SCALE GENOMIC DNA]</scope>
    <source>
        <strain evidence="1 2">SPM0211</strain>
    </source>
</reference>
<organism evidence="1 2">
    <name type="scientific">Ligilactobacillus ruminis SPM0211</name>
    <dbReference type="NCBI Taxonomy" id="1040964"/>
    <lineage>
        <taxon>Bacteria</taxon>
        <taxon>Bacillati</taxon>
        <taxon>Bacillota</taxon>
        <taxon>Bacilli</taxon>
        <taxon>Lactobacillales</taxon>
        <taxon>Lactobacillaceae</taxon>
        <taxon>Ligilactobacillus</taxon>
    </lineage>
</organism>
<dbReference type="Proteomes" id="UP000002971">
    <property type="component" value="Unassembled WGS sequence"/>
</dbReference>
<proteinExistence type="predicted"/>
<comment type="caution">
    <text evidence="1">The sequence shown here is derived from an EMBL/GenBank/DDBJ whole genome shotgun (WGS) entry which is preliminary data.</text>
</comment>
<dbReference type="AlphaFoldDB" id="F7QYH9"/>
<gene>
    <name evidence="1" type="ORF">LRU_00468</name>
</gene>